<evidence type="ECO:0000313" key="11">
    <source>
        <dbReference type="Proteomes" id="UP001365846"/>
    </source>
</evidence>
<dbReference type="RefSeq" id="WP_340355298.1">
    <property type="nucleotide sequence ID" value="NZ_JBBKZU010000001.1"/>
</dbReference>
<dbReference type="NCBIfam" id="TIGR03838">
    <property type="entry name" value="queuosine_YadB"/>
    <property type="match status" value="1"/>
</dbReference>
<comment type="similarity">
    <text evidence="7">Belongs to the class-I aminoacyl-tRNA synthetase family. GluQ subfamily.</text>
</comment>
<comment type="cofactor">
    <cofactor evidence="7">
        <name>Zn(2+)</name>
        <dbReference type="ChEBI" id="CHEBI:29105"/>
    </cofactor>
    <text evidence="7">Binds 1 zinc ion per subunit.</text>
</comment>
<dbReference type="PANTHER" id="PTHR43311:SF1">
    <property type="entry name" value="GLUTAMYL-Q TRNA(ASP) SYNTHETASE"/>
    <property type="match status" value="1"/>
</dbReference>
<dbReference type="NCBIfam" id="NF004314">
    <property type="entry name" value="PRK05710.1-3"/>
    <property type="match status" value="1"/>
</dbReference>
<dbReference type="NCBIfam" id="NF004313">
    <property type="entry name" value="PRK05710.1-2"/>
    <property type="match status" value="1"/>
</dbReference>
<evidence type="ECO:0000256" key="3">
    <source>
        <dbReference type="ARBA" id="ARBA00022741"/>
    </source>
</evidence>
<feature type="binding site" evidence="7">
    <location>
        <position position="102"/>
    </location>
    <ligand>
        <name>Zn(2+)</name>
        <dbReference type="ChEBI" id="CHEBI:29105"/>
    </ligand>
</feature>
<feature type="binding site" evidence="7">
    <location>
        <position position="208"/>
    </location>
    <ligand>
        <name>L-glutamate</name>
        <dbReference type="ChEBI" id="CHEBI:29985"/>
    </ligand>
</feature>
<evidence type="ECO:0000256" key="5">
    <source>
        <dbReference type="ARBA" id="ARBA00022840"/>
    </source>
</evidence>
<evidence type="ECO:0000313" key="10">
    <source>
        <dbReference type="EMBL" id="MEJ8809991.1"/>
    </source>
</evidence>
<reference evidence="10 11" key="1">
    <citation type="submission" date="2024-03" db="EMBL/GenBank/DDBJ databases">
        <title>Novel species of the genus Variovorax.</title>
        <authorList>
            <person name="Liu Q."/>
            <person name="Xin Y.-H."/>
        </authorList>
    </citation>
    <scope>NUCLEOTIDE SEQUENCE [LARGE SCALE GENOMIC DNA]</scope>
    <source>
        <strain evidence="10 11">KACC 18899</strain>
    </source>
</reference>
<keyword evidence="8" id="KW-0648">Protein biosynthesis</keyword>
<keyword evidence="11" id="KW-1185">Reference proteome</keyword>
<comment type="caution">
    <text evidence="10">The sequence shown here is derived from an EMBL/GenBank/DDBJ whole genome shotgun (WGS) entry which is preliminary data.</text>
</comment>
<dbReference type="Pfam" id="PF00749">
    <property type="entry name" value="tRNA-synt_1c"/>
    <property type="match status" value="1"/>
</dbReference>
<name>A0ABU8V8M7_9BURK</name>
<feature type="binding site" evidence="7">
    <location>
        <position position="190"/>
    </location>
    <ligand>
        <name>L-glutamate</name>
        <dbReference type="ChEBI" id="CHEBI:29985"/>
    </ligand>
</feature>
<dbReference type="EMBL" id="JBBKZU010000001">
    <property type="protein sequence ID" value="MEJ8809991.1"/>
    <property type="molecule type" value="Genomic_DNA"/>
</dbReference>
<accession>A0ABU8V8M7</accession>
<feature type="binding site" evidence="7">
    <location>
        <position position="126"/>
    </location>
    <ligand>
        <name>Zn(2+)</name>
        <dbReference type="ChEBI" id="CHEBI:29105"/>
    </ligand>
</feature>
<dbReference type="InterPro" id="IPR014729">
    <property type="entry name" value="Rossmann-like_a/b/a_fold"/>
</dbReference>
<keyword evidence="2 7" id="KW-0479">Metal-binding</keyword>
<dbReference type="Proteomes" id="UP001365846">
    <property type="component" value="Unassembled WGS sequence"/>
</dbReference>
<dbReference type="PANTHER" id="PTHR43311">
    <property type="entry name" value="GLUTAMATE--TRNA LIGASE"/>
    <property type="match status" value="1"/>
</dbReference>
<protein>
    <recommendedName>
        <fullName evidence="7">Glutamyl-Q tRNA(Asp) synthetase</fullName>
        <shortName evidence="7">Glu-Q-RSs</shortName>
        <ecNumber evidence="7">6.1.1.-</ecNumber>
    </recommendedName>
</protein>
<comment type="function">
    <text evidence="7">Catalyzes the tRNA-independent activation of glutamate in presence of ATP and the subsequent transfer of glutamate onto a tRNA(Asp). Glutamate is transferred on the 2-amino-5-(4,5-dihydroxy-2-cyclopenten-1-yl) moiety of the queuosine in the wobble position of the QUC anticodon.</text>
</comment>
<dbReference type="InterPro" id="IPR000924">
    <property type="entry name" value="Glu/Gln-tRNA-synth"/>
</dbReference>
<dbReference type="NCBIfam" id="NF004315">
    <property type="entry name" value="PRK05710.1-4"/>
    <property type="match status" value="1"/>
</dbReference>
<dbReference type="InterPro" id="IPR020058">
    <property type="entry name" value="Glu/Gln-tRNA-synth_Ib_cat-dom"/>
</dbReference>
<evidence type="ECO:0000256" key="2">
    <source>
        <dbReference type="ARBA" id="ARBA00022723"/>
    </source>
</evidence>
<evidence type="ECO:0000259" key="9">
    <source>
        <dbReference type="Pfam" id="PF00749"/>
    </source>
</evidence>
<dbReference type="InterPro" id="IPR049940">
    <property type="entry name" value="GluQ/Sye"/>
</dbReference>
<feature type="short sequence motif" description="'HIGH' region" evidence="7">
    <location>
        <begin position="9"/>
        <end position="19"/>
    </location>
</feature>
<dbReference type="HAMAP" id="MF_01428">
    <property type="entry name" value="Glu_Q_tRNA_synth"/>
    <property type="match status" value="1"/>
</dbReference>
<evidence type="ECO:0000256" key="4">
    <source>
        <dbReference type="ARBA" id="ARBA00022833"/>
    </source>
</evidence>
<evidence type="ECO:0000256" key="1">
    <source>
        <dbReference type="ARBA" id="ARBA00022598"/>
    </source>
</evidence>
<dbReference type="InterPro" id="IPR022380">
    <property type="entry name" value="Glu-Q_tRNA(Asp)_Synthase"/>
</dbReference>
<proteinExistence type="inferred from homology"/>
<evidence type="ECO:0000256" key="8">
    <source>
        <dbReference type="RuleBase" id="RU363037"/>
    </source>
</evidence>
<keyword evidence="1 7" id="KW-0436">Ligase</keyword>
<keyword evidence="3 7" id="KW-0547">Nucleotide-binding</keyword>
<evidence type="ECO:0000256" key="6">
    <source>
        <dbReference type="ARBA" id="ARBA00023146"/>
    </source>
</evidence>
<feature type="binding site" evidence="7">
    <location>
        <position position="249"/>
    </location>
    <ligand>
        <name>ATP</name>
        <dbReference type="ChEBI" id="CHEBI:30616"/>
    </ligand>
</feature>
<feature type="binding site" evidence="7">
    <location>
        <position position="44"/>
    </location>
    <ligand>
        <name>L-glutamate</name>
        <dbReference type="ChEBI" id="CHEBI:29985"/>
    </ligand>
</feature>
<keyword evidence="6 7" id="KW-0030">Aminoacyl-tRNA synthetase</keyword>
<feature type="short sequence motif" description="'KMSKS' region" evidence="7">
    <location>
        <begin position="246"/>
        <end position="250"/>
    </location>
</feature>
<feature type="domain" description="Glutamyl/glutaminyl-tRNA synthetase class Ib catalytic" evidence="9">
    <location>
        <begin position="6"/>
        <end position="260"/>
    </location>
</feature>
<keyword evidence="4 7" id="KW-0862">Zinc</keyword>
<feature type="binding site" evidence="7">
    <location>
        <begin position="6"/>
        <end position="10"/>
    </location>
    <ligand>
        <name>L-glutamate</name>
        <dbReference type="ChEBI" id="CHEBI:29985"/>
    </ligand>
</feature>
<sequence length="304" mass="32975">MTRIGRFAPSPTGPLHAGSLVAALASWLDVRAQGPDSRWLVRIEDADTERCLPGMGELILSQLAACALVPDEAPVWQTQRTHRYELALGKLKAAGLAYPCGCSRKDIDEALTRLGIGHTRHGERVYPGTCRDGLHGKAARAWRFAATTFQQASGEPPVHWHDRRLGDQQQDVAREVGDFVLKRADGPWAYQLAVVVDDAEQGVTDVVRGEDLADNTARQILLQRALGLPTPRYLHTPLVLGPDGDKLSKQNGATPLQTGTAGEALAALDAAAQRLGLRAISGHSAKEALAQWVAQWRDLYNSRP</sequence>
<evidence type="ECO:0000256" key="7">
    <source>
        <dbReference type="HAMAP-Rule" id="MF_01428"/>
    </source>
</evidence>
<dbReference type="EC" id="6.1.1.-" evidence="7"/>
<organism evidence="10 11">
    <name type="scientific">Variovorax ureilyticus</name>
    <dbReference type="NCBI Taxonomy" id="1836198"/>
    <lineage>
        <taxon>Bacteria</taxon>
        <taxon>Pseudomonadati</taxon>
        <taxon>Pseudomonadota</taxon>
        <taxon>Betaproteobacteria</taxon>
        <taxon>Burkholderiales</taxon>
        <taxon>Comamonadaceae</taxon>
        <taxon>Variovorax</taxon>
    </lineage>
</organism>
<dbReference type="GO" id="GO:0016874">
    <property type="term" value="F:ligase activity"/>
    <property type="evidence" value="ECO:0007669"/>
    <property type="project" value="UniProtKB-KW"/>
</dbReference>
<dbReference type="SUPFAM" id="SSF52374">
    <property type="entry name" value="Nucleotidylyl transferase"/>
    <property type="match status" value="1"/>
</dbReference>
<dbReference type="PRINTS" id="PR00987">
    <property type="entry name" value="TRNASYNTHGLU"/>
</dbReference>
<dbReference type="Gene3D" id="3.40.50.620">
    <property type="entry name" value="HUPs"/>
    <property type="match status" value="1"/>
</dbReference>
<keyword evidence="5 7" id="KW-0067">ATP-binding</keyword>
<feature type="binding site" evidence="7">
    <location>
        <position position="100"/>
    </location>
    <ligand>
        <name>Zn(2+)</name>
        <dbReference type="ChEBI" id="CHEBI:29105"/>
    </ligand>
</feature>
<gene>
    <name evidence="10" type="primary">gluQRS</name>
    <name evidence="7" type="synonym">gluQ</name>
    <name evidence="10" type="ORF">WKW77_02875</name>
</gene>
<feature type="binding site" evidence="7">
    <location>
        <position position="130"/>
    </location>
    <ligand>
        <name>Zn(2+)</name>
        <dbReference type="ChEBI" id="CHEBI:29105"/>
    </ligand>
</feature>